<feature type="chain" id="PRO_5042978980" description="Secreted protein" evidence="1">
    <location>
        <begin position="23"/>
        <end position="175"/>
    </location>
</feature>
<evidence type="ECO:0000313" key="2">
    <source>
        <dbReference type="EMBL" id="KAK8764393.1"/>
    </source>
</evidence>
<evidence type="ECO:0000256" key="1">
    <source>
        <dbReference type="SAM" id="SignalP"/>
    </source>
</evidence>
<feature type="signal peptide" evidence="1">
    <location>
        <begin position="1"/>
        <end position="22"/>
    </location>
</feature>
<keyword evidence="3" id="KW-1185">Reference proteome</keyword>
<dbReference type="Proteomes" id="UP001321473">
    <property type="component" value="Unassembled WGS sequence"/>
</dbReference>
<evidence type="ECO:0008006" key="4">
    <source>
        <dbReference type="Google" id="ProtNLM"/>
    </source>
</evidence>
<accession>A0AAQ4DPK3</accession>
<proteinExistence type="predicted"/>
<organism evidence="2 3">
    <name type="scientific">Amblyomma americanum</name>
    <name type="common">Lone star tick</name>
    <dbReference type="NCBI Taxonomy" id="6943"/>
    <lineage>
        <taxon>Eukaryota</taxon>
        <taxon>Metazoa</taxon>
        <taxon>Ecdysozoa</taxon>
        <taxon>Arthropoda</taxon>
        <taxon>Chelicerata</taxon>
        <taxon>Arachnida</taxon>
        <taxon>Acari</taxon>
        <taxon>Parasitiformes</taxon>
        <taxon>Ixodida</taxon>
        <taxon>Ixodoidea</taxon>
        <taxon>Ixodidae</taxon>
        <taxon>Amblyomminae</taxon>
        <taxon>Amblyomma</taxon>
    </lineage>
</organism>
<dbReference type="AlphaFoldDB" id="A0AAQ4DPK3"/>
<name>A0AAQ4DPK3_AMBAM</name>
<comment type="caution">
    <text evidence="2">The sequence shown here is derived from an EMBL/GenBank/DDBJ whole genome shotgun (WGS) entry which is preliminary data.</text>
</comment>
<gene>
    <name evidence="2" type="ORF">V5799_032996</name>
</gene>
<reference evidence="2 3" key="1">
    <citation type="journal article" date="2023" name="Arcadia Sci">
        <title>De novo assembly of a long-read Amblyomma americanum tick genome.</title>
        <authorList>
            <person name="Chou S."/>
            <person name="Poskanzer K.E."/>
            <person name="Rollins M."/>
            <person name="Thuy-Boun P.S."/>
        </authorList>
    </citation>
    <scope>NUCLEOTIDE SEQUENCE [LARGE SCALE GENOMIC DNA]</scope>
    <source>
        <strain evidence="2">F_SG_1</strain>
        <tissue evidence="2">Salivary glands</tissue>
    </source>
</reference>
<dbReference type="EMBL" id="JARKHS020028309">
    <property type="protein sequence ID" value="KAK8764393.1"/>
    <property type="molecule type" value="Genomic_DNA"/>
</dbReference>
<keyword evidence="1" id="KW-0732">Signal</keyword>
<evidence type="ECO:0000313" key="3">
    <source>
        <dbReference type="Proteomes" id="UP001321473"/>
    </source>
</evidence>
<protein>
    <recommendedName>
        <fullName evidence="4">Secreted protein</fullName>
    </recommendedName>
</protein>
<sequence>MTWRTCTIVLLSVALLCTLADAIYMPSHDFTLLCESQSRVVNVPKAAYVWLHSSQEHCRVRVRFAAGLLVTVESLNLTSSPNCTKNYLRLTTASNVTVGGPFCGHQVDYHEVTPALQVTFFAPPDNSPIVLDVNATPLGSRFFLVLTPFTNGECVSNSEEYSLMQIEDNDLRQGF</sequence>